<feature type="transmembrane region" description="Helical" evidence="8">
    <location>
        <begin position="761"/>
        <end position="787"/>
    </location>
</feature>
<evidence type="ECO:0000256" key="6">
    <source>
        <dbReference type="ARBA" id="ARBA00023136"/>
    </source>
</evidence>
<feature type="compositionally biased region" description="Basic and acidic residues" evidence="7">
    <location>
        <begin position="1076"/>
        <end position="1100"/>
    </location>
</feature>
<feature type="domain" description="10TM putative phosphate transporter extracellular tail" evidence="10">
    <location>
        <begin position="1205"/>
        <end position="1277"/>
    </location>
</feature>
<feature type="compositionally biased region" description="Polar residues" evidence="7">
    <location>
        <begin position="309"/>
        <end position="325"/>
    </location>
</feature>
<evidence type="ECO:0000259" key="9">
    <source>
        <dbReference type="Pfam" id="PF02714"/>
    </source>
</evidence>
<dbReference type="InterPro" id="IPR003864">
    <property type="entry name" value="CSC1/OSCA1-like_7TM"/>
</dbReference>
<evidence type="ECO:0000256" key="8">
    <source>
        <dbReference type="SAM" id="Phobius"/>
    </source>
</evidence>
<evidence type="ECO:0000256" key="2">
    <source>
        <dbReference type="ARBA" id="ARBA00007779"/>
    </source>
</evidence>
<evidence type="ECO:0000259" key="11">
    <source>
        <dbReference type="Pfam" id="PF13967"/>
    </source>
</evidence>
<keyword evidence="14" id="KW-1185">Reference proteome</keyword>
<dbReference type="PANTHER" id="PTHR13018">
    <property type="entry name" value="PROBABLE MEMBRANE PROTEIN DUF221-RELATED"/>
    <property type="match status" value="1"/>
</dbReference>
<feature type="compositionally biased region" description="Acidic residues" evidence="7">
    <location>
        <begin position="397"/>
        <end position="406"/>
    </location>
</feature>
<feature type="region of interest" description="Disordered" evidence="7">
    <location>
        <begin position="394"/>
        <end position="502"/>
    </location>
</feature>
<protein>
    <submittedName>
        <fullName evidence="13">DUF221-domain-containing protein</fullName>
    </submittedName>
</protein>
<evidence type="ECO:0000256" key="4">
    <source>
        <dbReference type="ARBA" id="ARBA00022692"/>
    </source>
</evidence>
<evidence type="ECO:0000259" key="12">
    <source>
        <dbReference type="Pfam" id="PF14703"/>
    </source>
</evidence>
<name>A0A6G1HYH7_9PEZI</name>
<feature type="region of interest" description="Disordered" evidence="7">
    <location>
        <begin position="282"/>
        <end position="356"/>
    </location>
</feature>
<feature type="transmembrane region" description="Helical" evidence="8">
    <location>
        <begin position="931"/>
        <end position="949"/>
    </location>
</feature>
<feature type="domain" description="CSC1/OSCA1-like 7TM region" evidence="9">
    <location>
        <begin position="717"/>
        <end position="988"/>
    </location>
</feature>
<keyword evidence="6 8" id="KW-0472">Membrane</keyword>
<dbReference type="Proteomes" id="UP000799640">
    <property type="component" value="Unassembled WGS sequence"/>
</dbReference>
<evidence type="ECO:0000256" key="7">
    <source>
        <dbReference type="SAM" id="MobiDB-lite"/>
    </source>
</evidence>
<dbReference type="InterPro" id="IPR045122">
    <property type="entry name" value="Csc1-like"/>
</dbReference>
<feature type="transmembrane region" description="Helical" evidence="8">
    <location>
        <begin position="113"/>
        <end position="132"/>
    </location>
</feature>
<feature type="transmembrane region" description="Helical" evidence="8">
    <location>
        <begin position="808"/>
        <end position="829"/>
    </location>
</feature>
<feature type="compositionally biased region" description="Acidic residues" evidence="7">
    <location>
        <begin position="1062"/>
        <end position="1075"/>
    </location>
</feature>
<feature type="domain" description="CSC1/OSCA1-like N-terminal transmembrane" evidence="11">
    <location>
        <begin position="32"/>
        <end position="182"/>
    </location>
</feature>
<proteinExistence type="inferred from homology"/>
<keyword evidence="4 8" id="KW-0812">Transmembrane</keyword>
<evidence type="ECO:0000256" key="3">
    <source>
        <dbReference type="ARBA" id="ARBA00022448"/>
    </source>
</evidence>
<dbReference type="GO" id="GO:0005886">
    <property type="term" value="C:plasma membrane"/>
    <property type="evidence" value="ECO:0007669"/>
    <property type="project" value="TreeGrafter"/>
</dbReference>
<feature type="transmembrane region" description="Helical" evidence="8">
    <location>
        <begin position="32"/>
        <end position="53"/>
    </location>
</feature>
<dbReference type="Pfam" id="PF13967">
    <property type="entry name" value="RSN1_TM"/>
    <property type="match status" value="1"/>
</dbReference>
<evidence type="ECO:0000256" key="5">
    <source>
        <dbReference type="ARBA" id="ARBA00022989"/>
    </source>
</evidence>
<feature type="transmembrane region" description="Helical" evidence="8">
    <location>
        <begin position="1003"/>
        <end position="1025"/>
    </location>
</feature>
<keyword evidence="3" id="KW-0813">Transport</keyword>
<feature type="domain" description="CSC1/OSCA1-like cytosolic" evidence="12">
    <location>
        <begin position="618"/>
        <end position="705"/>
    </location>
</feature>
<dbReference type="Pfam" id="PF02714">
    <property type="entry name" value="RSN1_7TM"/>
    <property type="match status" value="1"/>
</dbReference>
<organism evidence="13 14">
    <name type="scientific">Trichodelitschia bisporula</name>
    <dbReference type="NCBI Taxonomy" id="703511"/>
    <lineage>
        <taxon>Eukaryota</taxon>
        <taxon>Fungi</taxon>
        <taxon>Dikarya</taxon>
        <taxon>Ascomycota</taxon>
        <taxon>Pezizomycotina</taxon>
        <taxon>Dothideomycetes</taxon>
        <taxon>Dothideomycetes incertae sedis</taxon>
        <taxon>Phaeotrichales</taxon>
        <taxon>Phaeotrichaceae</taxon>
        <taxon>Trichodelitschia</taxon>
    </lineage>
</organism>
<dbReference type="EMBL" id="ML996693">
    <property type="protein sequence ID" value="KAF2401113.1"/>
    <property type="molecule type" value="Genomic_DNA"/>
</dbReference>
<reference evidence="13" key="1">
    <citation type="journal article" date="2020" name="Stud. Mycol.">
        <title>101 Dothideomycetes genomes: a test case for predicting lifestyles and emergence of pathogens.</title>
        <authorList>
            <person name="Haridas S."/>
            <person name="Albert R."/>
            <person name="Binder M."/>
            <person name="Bloem J."/>
            <person name="Labutti K."/>
            <person name="Salamov A."/>
            <person name="Andreopoulos B."/>
            <person name="Baker S."/>
            <person name="Barry K."/>
            <person name="Bills G."/>
            <person name="Bluhm B."/>
            <person name="Cannon C."/>
            <person name="Castanera R."/>
            <person name="Culley D."/>
            <person name="Daum C."/>
            <person name="Ezra D."/>
            <person name="Gonzalez J."/>
            <person name="Henrissat B."/>
            <person name="Kuo A."/>
            <person name="Liang C."/>
            <person name="Lipzen A."/>
            <person name="Lutzoni F."/>
            <person name="Magnuson J."/>
            <person name="Mondo S."/>
            <person name="Nolan M."/>
            <person name="Ohm R."/>
            <person name="Pangilinan J."/>
            <person name="Park H.-J."/>
            <person name="Ramirez L."/>
            <person name="Alfaro M."/>
            <person name="Sun H."/>
            <person name="Tritt A."/>
            <person name="Yoshinaga Y."/>
            <person name="Zwiers L.-H."/>
            <person name="Turgeon B."/>
            <person name="Goodwin S."/>
            <person name="Spatafora J."/>
            <person name="Crous P."/>
            <person name="Grigoriev I."/>
        </authorList>
    </citation>
    <scope>NUCLEOTIDE SEQUENCE</scope>
    <source>
        <strain evidence="13">CBS 262.69</strain>
    </source>
</reference>
<dbReference type="GO" id="GO:0005227">
    <property type="term" value="F:calcium-activated cation channel activity"/>
    <property type="evidence" value="ECO:0007669"/>
    <property type="project" value="InterPro"/>
</dbReference>
<gene>
    <name evidence="13" type="ORF">EJ06DRAFT_529271</name>
</gene>
<dbReference type="Pfam" id="PF14703">
    <property type="entry name" value="PHM7_cyt"/>
    <property type="match status" value="2"/>
</dbReference>
<feature type="transmembrane region" description="Helical" evidence="8">
    <location>
        <begin position="719"/>
        <end position="741"/>
    </location>
</feature>
<feature type="region of interest" description="Disordered" evidence="7">
    <location>
        <begin position="1052"/>
        <end position="1108"/>
    </location>
</feature>
<feature type="compositionally biased region" description="Low complexity" evidence="7">
    <location>
        <begin position="455"/>
        <end position="470"/>
    </location>
</feature>
<dbReference type="Pfam" id="PF12621">
    <property type="entry name" value="PHM7_ext"/>
    <property type="match status" value="1"/>
</dbReference>
<dbReference type="InterPro" id="IPR032880">
    <property type="entry name" value="CSC1/OSCA1-like_N"/>
</dbReference>
<dbReference type="PANTHER" id="PTHR13018:SF20">
    <property type="entry name" value="SPORULATION-SPECIFIC PROTEIN 75"/>
    <property type="match status" value="1"/>
</dbReference>
<comment type="subcellular location">
    <subcellularLocation>
        <location evidence="1">Membrane</location>
        <topology evidence="1">Multi-pass membrane protein</topology>
    </subcellularLocation>
</comment>
<feature type="region of interest" description="Disordered" evidence="7">
    <location>
        <begin position="521"/>
        <end position="558"/>
    </location>
</feature>
<evidence type="ECO:0000259" key="10">
    <source>
        <dbReference type="Pfam" id="PF12621"/>
    </source>
</evidence>
<dbReference type="OrthoDB" id="1076608at2759"/>
<feature type="transmembrane region" description="Helical" evidence="8">
    <location>
        <begin position="970"/>
        <end position="991"/>
    </location>
</feature>
<feature type="compositionally biased region" description="Polar residues" evidence="7">
    <location>
        <begin position="431"/>
        <end position="449"/>
    </location>
</feature>
<dbReference type="InterPro" id="IPR022257">
    <property type="entry name" value="PHM7_ext"/>
</dbReference>
<feature type="transmembrane region" description="Helical" evidence="8">
    <location>
        <begin position="857"/>
        <end position="885"/>
    </location>
</feature>
<evidence type="ECO:0000256" key="1">
    <source>
        <dbReference type="ARBA" id="ARBA00004141"/>
    </source>
</evidence>
<sequence length="1286" mass="144324">MASNTSNSSSLLDQSAAAVAARTSSGQTIQTFLASLGGSFTLFAVQITVFYLLRDKFTRIYRPKTYLVPGKARVEPPPPGFFKWIKPVFKTSNAELISKCGLDAYFFLRYLRMLLKIFIPSAFVVLPILIPINSRTPNNDTVRGLDKLGWQNYDPKNTQRFWAHLLLAVGVIVWTCYVVHDELRGYIRVRQAYLTSPQHRLRASANTVLVTSIPRKWLSHEALDGLYDVFPGGIRNIWINRNYDELHEKVELRDQLALKLEAAETALIRKVKEKHIAQLKKAEKQAGLKRTKKETVQMQADSEKAALQMAQQPGLSSGNPHQVQTLDEALGHNHRTHSSSSSSDDEPTAGADRPRIQIPVIGPGLDAIGHGFAKLGRNIVGLPKKVEGRMEAVNEGGGDETVEESLDGAADPRPSLHESEPYVSDGRARQGTATSQTPLHAPNSRNSESPMPPVTAQDTQDTQDTQYATAHEQPAVEVTSPSFIDPPTSATEPPKATDWTKNAFLEPTPHRGWKFWKDGHDVVLPSPEPNQTEPDSFPLGSMPRSGNDETESNHELSKTKLFSRKKKADKVVAEVYPEAYDEAYADDKGGDQEPLWKRYLSPKDRDTMRLPLFGLSWMPFMPSWLGLGKKVDTIYYCRRELARLNMEIEQDQQEPQKYPLMNSAFIQFNHQVAAHMACQSVSHHVPNHMAPRIVEIAPGDIIWDNLSIKWWERFLRKGVVFLFITGLVIAWAVPVSLSSITNNLSTLATFNGFHWISKLPVWLISALQGILPWLIVTILLALLPLILRFAARLEGVHTGMAVELSVQTSYFAFLFVQLFLVVTIATSVFKVIKQLTSNPTSVPTILAKNIPRSANYFFSYILLQALSVSAGSLAQVKALAIWFLWRPIVDNTARQKFNRQLKLPSVKWGTFFPIYTNLACIGLIYSIIAPLIMIFNVVTFSLFWVAYRYQTLYINQFRFDTGGLLFPTAVNQLFTGIYVMELGLIGLFLLVRDTNGNPSCYPQAIVIVVLTIATMVYQITLNVTFSPLYRYMPITLEDDAVRRDEEFARAHGNWNKPLGGDGVEDPNDSDGDIEDALERRERNEESQERVAEESEKQDIARRRRDRARTAFTTRTNAVASKVLPQGAWPRVTKTWADRSRNKHASVIDGATADGPGPSVPRVQHRVRHAVTERDIDLEAGAGAKETGRAIGDALFGTFSDEISDLTPEERDRLIQRAFLHEALRARRPVVWIPRDELGVSDDEIVRTQKFSGKIWISNEFTGLDGKGRVVFRRAPPDFSEVDLVDL</sequence>
<accession>A0A6G1HYH7</accession>
<feature type="domain" description="CSC1/OSCA1-like cytosolic" evidence="12">
    <location>
        <begin position="206"/>
        <end position="284"/>
    </location>
</feature>
<comment type="similarity">
    <text evidence="2">Belongs to the CSC1 (TC 1.A.17) family.</text>
</comment>
<evidence type="ECO:0000313" key="14">
    <source>
        <dbReference type="Proteomes" id="UP000799640"/>
    </source>
</evidence>
<keyword evidence="5 8" id="KW-1133">Transmembrane helix</keyword>
<evidence type="ECO:0000313" key="13">
    <source>
        <dbReference type="EMBL" id="KAF2401113.1"/>
    </source>
</evidence>
<feature type="transmembrane region" description="Helical" evidence="8">
    <location>
        <begin position="161"/>
        <end position="180"/>
    </location>
</feature>
<dbReference type="InterPro" id="IPR027815">
    <property type="entry name" value="CSC1/OSCA1-like_cyt"/>
</dbReference>